<evidence type="ECO:0000313" key="1">
    <source>
        <dbReference type="EMBL" id="BAY71694.1"/>
    </source>
</evidence>
<dbReference type="Proteomes" id="UP000217507">
    <property type="component" value="Chromosome"/>
</dbReference>
<dbReference type="SMART" id="SM01236">
    <property type="entry name" value="Haem_oxygenase_2"/>
    <property type="match status" value="1"/>
</dbReference>
<dbReference type="Pfam" id="PF14518">
    <property type="entry name" value="Haem_oxygenas_2"/>
    <property type="match status" value="1"/>
</dbReference>
<dbReference type="Gene3D" id="1.20.910.10">
    <property type="entry name" value="Heme oxygenase-like"/>
    <property type="match status" value="1"/>
</dbReference>
<name>A0A1Z4KRW6_ANAVA</name>
<evidence type="ECO:0008006" key="3">
    <source>
        <dbReference type="Google" id="ProtNLM"/>
    </source>
</evidence>
<organism evidence="1 2">
    <name type="scientific">Trichormus variabilis NIES-23</name>
    <dbReference type="NCBI Taxonomy" id="1973479"/>
    <lineage>
        <taxon>Bacteria</taxon>
        <taxon>Bacillati</taxon>
        <taxon>Cyanobacteriota</taxon>
        <taxon>Cyanophyceae</taxon>
        <taxon>Nostocales</taxon>
        <taxon>Nostocaceae</taxon>
        <taxon>Trichormus</taxon>
    </lineage>
</organism>
<accession>A0A1Z4KRW6</accession>
<dbReference type="InterPro" id="IPR016084">
    <property type="entry name" value="Haem_Oase-like_multi-hlx"/>
</dbReference>
<dbReference type="SUPFAM" id="SSF48613">
    <property type="entry name" value="Heme oxygenase-like"/>
    <property type="match status" value="1"/>
</dbReference>
<protein>
    <recommendedName>
        <fullName evidence="3">Iron-containing redox enzyme family protein</fullName>
    </recommendedName>
</protein>
<reference evidence="1 2" key="1">
    <citation type="submission" date="2017-06" db="EMBL/GenBank/DDBJ databases">
        <title>Genome sequencing of cyanobaciteial culture collection at National Institute for Environmental Studies (NIES).</title>
        <authorList>
            <person name="Hirose Y."/>
            <person name="Shimura Y."/>
            <person name="Fujisawa T."/>
            <person name="Nakamura Y."/>
            <person name="Kawachi M."/>
        </authorList>
    </citation>
    <scope>NUCLEOTIDE SEQUENCE [LARGE SCALE GENOMIC DNA]</scope>
    <source>
        <strain evidence="1 2">NIES-23</strain>
    </source>
</reference>
<dbReference type="EMBL" id="AP018216">
    <property type="protein sequence ID" value="BAY71694.1"/>
    <property type="molecule type" value="Genomic_DNA"/>
</dbReference>
<sequence>MLLVWNLRYYRVKLISHLYQVTEDSMQSNLVMFPIVEVVRPGTQVKERDATDYERAEQQFLLLLVTEDLDDNLDRQAAIVSDFEQAVSRAINGAYKHECQDELAHRFLQRILYRINRLNLFWFDDLRQYTNERSLYLSSCRNQIEAAWQKWELAQVDVAAIQKLDVKQALIDRADADLNPPLSAASRYIREEMSEAGYRHLLAIGSFDGLVEGSRLSRILGGAANEVQCTLVRVLLEEYGNGRLSRKHSTFFAQMLAEFGMNTTPEAYFDLVPWEVLACANHNFLLTERRRYYLRYSGGLTYFEVAGPAAYRNYLAAAQRLGLSNAAMGYWELHIKEDERHGRWMLDDVALPLVERYPDDAWELVLGYDQEKLMGDRAGEAVVRSIHQTESIN</sequence>
<evidence type="ECO:0000313" key="2">
    <source>
        <dbReference type="Proteomes" id="UP000217507"/>
    </source>
</evidence>
<proteinExistence type="predicted"/>
<gene>
    <name evidence="1" type="ORF">NIES23_45140</name>
</gene>
<dbReference type="AlphaFoldDB" id="A0A1Z4KRW6"/>